<dbReference type="SUPFAM" id="SSF53474">
    <property type="entry name" value="alpha/beta-Hydrolases"/>
    <property type="match status" value="1"/>
</dbReference>
<proteinExistence type="predicted"/>
<reference evidence="3" key="1">
    <citation type="journal article" date="2014" name="Science">
        <title>The coffee genome provides insight into the convergent evolution of caffeine biosynthesis.</title>
        <authorList>
            <person name="Denoeud F."/>
            <person name="Carretero-Paulet L."/>
            <person name="Dereeper A."/>
            <person name="Droc G."/>
            <person name="Guyot R."/>
            <person name="Pietrella M."/>
            <person name="Zheng C."/>
            <person name="Alberti A."/>
            <person name="Anthony F."/>
            <person name="Aprea G."/>
            <person name="Aury J.M."/>
            <person name="Bento P."/>
            <person name="Bernard M."/>
            <person name="Bocs S."/>
            <person name="Campa C."/>
            <person name="Cenci A."/>
            <person name="Combes M.C."/>
            <person name="Crouzillat D."/>
            <person name="Da Silva C."/>
            <person name="Daddiego L."/>
            <person name="De Bellis F."/>
            <person name="Dussert S."/>
            <person name="Garsmeur O."/>
            <person name="Gayraud T."/>
            <person name="Guignon V."/>
            <person name="Jahn K."/>
            <person name="Jamilloux V."/>
            <person name="Joet T."/>
            <person name="Labadie K."/>
            <person name="Lan T."/>
            <person name="Leclercq J."/>
            <person name="Lepelley M."/>
            <person name="Leroy T."/>
            <person name="Li L.T."/>
            <person name="Librado P."/>
            <person name="Lopez L."/>
            <person name="Munoz A."/>
            <person name="Noel B."/>
            <person name="Pallavicini A."/>
            <person name="Perrotta G."/>
            <person name="Poncet V."/>
            <person name="Pot D."/>
            <person name="Priyono X."/>
            <person name="Rigoreau M."/>
            <person name="Rouard M."/>
            <person name="Rozas J."/>
            <person name="Tranchant-Dubreuil C."/>
            <person name="VanBuren R."/>
            <person name="Zhang Q."/>
            <person name="Andrade A.C."/>
            <person name="Argout X."/>
            <person name="Bertrand B."/>
            <person name="de Kochko A."/>
            <person name="Graziosi G."/>
            <person name="Henry R.J."/>
            <person name="Jayarama X."/>
            <person name="Ming R."/>
            <person name="Nagai C."/>
            <person name="Rounsley S."/>
            <person name="Sankoff D."/>
            <person name="Giuliano G."/>
            <person name="Albert V.A."/>
            <person name="Wincker P."/>
            <person name="Lashermes P."/>
        </authorList>
    </citation>
    <scope>NUCLEOTIDE SEQUENCE [LARGE SCALE GENOMIC DNA]</scope>
    <source>
        <strain evidence="3">cv. DH200-94</strain>
    </source>
</reference>
<name>A0A068U2Q7_COFCA</name>
<dbReference type="Pfam" id="PF12697">
    <property type="entry name" value="Abhydrolase_6"/>
    <property type="match status" value="1"/>
</dbReference>
<feature type="domain" description="AB hydrolase-1" evidence="1">
    <location>
        <begin position="1"/>
        <end position="166"/>
    </location>
</feature>
<accession>A0A068U2Q7</accession>
<gene>
    <name evidence="2" type="ORF">GSCOC_T00039836001</name>
</gene>
<keyword evidence="3" id="KW-1185">Reference proteome</keyword>
<dbReference type="Proteomes" id="UP000295252">
    <property type="component" value="Chromosome IX"/>
</dbReference>
<dbReference type="InParanoid" id="A0A068U2Q7"/>
<dbReference type="OrthoDB" id="408373at2759"/>
<dbReference type="GO" id="GO:0080030">
    <property type="term" value="F:methyl indole-3-acetate esterase activity"/>
    <property type="evidence" value="ECO:0007669"/>
    <property type="project" value="TreeGrafter"/>
</dbReference>
<sequence length="178" mass="20058">MGGVIISLAIEKFPQKIAVAVFLTAFTPAPHLPIRTMAEEYNRRLDSTMDIQHGFENGEDKPPTSLLFGPKFLSTKLYQLSPPEDLALATFLVRPIALFADANLSEVIALTDENYGAARRVYIISDKDNVIKEDLQRWMIEKNPVEEVEEIYDSDHMVMLSRPLELCSCLERIAGKFA</sequence>
<dbReference type="STRING" id="49390.A0A068U2Q7"/>
<protein>
    <recommendedName>
        <fullName evidence="1">AB hydrolase-1 domain-containing protein</fullName>
    </recommendedName>
</protein>
<organism evidence="2 3">
    <name type="scientific">Coffea canephora</name>
    <name type="common">Robusta coffee</name>
    <dbReference type="NCBI Taxonomy" id="49390"/>
    <lineage>
        <taxon>Eukaryota</taxon>
        <taxon>Viridiplantae</taxon>
        <taxon>Streptophyta</taxon>
        <taxon>Embryophyta</taxon>
        <taxon>Tracheophyta</taxon>
        <taxon>Spermatophyta</taxon>
        <taxon>Magnoliopsida</taxon>
        <taxon>eudicotyledons</taxon>
        <taxon>Gunneridae</taxon>
        <taxon>Pentapetalae</taxon>
        <taxon>asterids</taxon>
        <taxon>lamiids</taxon>
        <taxon>Gentianales</taxon>
        <taxon>Rubiaceae</taxon>
        <taxon>Ixoroideae</taxon>
        <taxon>Gardenieae complex</taxon>
        <taxon>Bertiereae - Coffeeae clade</taxon>
        <taxon>Coffeeae</taxon>
        <taxon>Coffea</taxon>
    </lineage>
</organism>
<dbReference type="InterPro" id="IPR000073">
    <property type="entry name" value="AB_hydrolase_1"/>
</dbReference>
<dbReference type="PhylomeDB" id="A0A068U2Q7"/>
<evidence type="ECO:0000259" key="1">
    <source>
        <dbReference type="Pfam" id="PF12697"/>
    </source>
</evidence>
<dbReference type="GO" id="GO:0080031">
    <property type="term" value="F:methyl salicylate esterase activity"/>
    <property type="evidence" value="ECO:0007669"/>
    <property type="project" value="TreeGrafter"/>
</dbReference>
<dbReference type="GO" id="GO:0080032">
    <property type="term" value="F:methyl jasmonate esterase activity"/>
    <property type="evidence" value="ECO:0007669"/>
    <property type="project" value="TreeGrafter"/>
</dbReference>
<dbReference type="OMA" id="CTHHRAH"/>
<dbReference type="PANTHER" id="PTHR10992:SF1066">
    <property type="entry name" value="METHYL JASMONATE ESTERASE 1"/>
    <property type="match status" value="1"/>
</dbReference>
<dbReference type="GO" id="GO:0009694">
    <property type="term" value="P:jasmonic acid metabolic process"/>
    <property type="evidence" value="ECO:0007669"/>
    <property type="project" value="TreeGrafter"/>
</dbReference>
<evidence type="ECO:0000313" key="3">
    <source>
        <dbReference type="Proteomes" id="UP000295252"/>
    </source>
</evidence>
<evidence type="ECO:0000313" key="2">
    <source>
        <dbReference type="EMBL" id="CDP02454.1"/>
    </source>
</evidence>
<dbReference type="PANTHER" id="PTHR10992">
    <property type="entry name" value="METHYLESTERASE FAMILY MEMBER"/>
    <property type="match status" value="1"/>
</dbReference>
<dbReference type="InterPro" id="IPR045889">
    <property type="entry name" value="MES/HNL"/>
</dbReference>
<dbReference type="Gramene" id="CDP02454">
    <property type="protein sequence ID" value="CDP02454"/>
    <property type="gene ID" value="GSCOC_T00039836001"/>
</dbReference>
<dbReference type="EMBL" id="HG739092">
    <property type="protein sequence ID" value="CDP02454.1"/>
    <property type="molecule type" value="Genomic_DNA"/>
</dbReference>
<dbReference type="InterPro" id="IPR029058">
    <property type="entry name" value="AB_hydrolase_fold"/>
</dbReference>
<dbReference type="GO" id="GO:0009696">
    <property type="term" value="P:salicylic acid metabolic process"/>
    <property type="evidence" value="ECO:0007669"/>
    <property type="project" value="TreeGrafter"/>
</dbReference>
<dbReference type="AlphaFoldDB" id="A0A068U2Q7"/>
<dbReference type="Gene3D" id="3.40.50.1820">
    <property type="entry name" value="alpha/beta hydrolase"/>
    <property type="match status" value="1"/>
</dbReference>